<organism evidence="1 2">
    <name type="scientific">Aristaeella lactis</name>
    <dbReference type="NCBI Taxonomy" id="3046383"/>
    <lineage>
        <taxon>Bacteria</taxon>
        <taxon>Bacillati</taxon>
        <taxon>Bacillota</taxon>
        <taxon>Clostridia</taxon>
        <taxon>Eubacteriales</taxon>
        <taxon>Aristaeellaceae</taxon>
        <taxon>Aristaeella</taxon>
    </lineage>
</organism>
<sequence length="228" mass="25289">MTREELERRVTLVRQELEEAANGRYPVPKLIAVTKTHSAEEILPLAEMGITEIGENRVQELLTKLPALRDSFRIHLIGRLQRNKVKQIVGDVCMIQSVDSEPLAMEIHNRALAAGKRMPVLVEISPAGEEQKGGVPFEETEAFLKKIAPLEGLEIRGLMAVMPLTEDREYLDGLFARTRELFDRLKDRNLSGAAMEELSMGMSGDYQLAAAHGATMVRVGSAIFGPRG</sequence>
<gene>
    <name evidence="1" type="ORF">SAMN06297397_2417</name>
</gene>
<protein>
    <submittedName>
        <fullName evidence="1">Uncharacterized protein</fullName>
    </submittedName>
</protein>
<name>A0AC61PNG9_9FIRM</name>
<reference evidence="1" key="1">
    <citation type="submission" date="2017-04" db="EMBL/GenBank/DDBJ databases">
        <authorList>
            <person name="Varghese N."/>
            <person name="Submissions S."/>
        </authorList>
    </citation>
    <scope>NUCLEOTIDE SEQUENCE</scope>
    <source>
        <strain evidence="1">WTE2008</strain>
    </source>
</reference>
<dbReference type="Proteomes" id="UP000192328">
    <property type="component" value="Unassembled WGS sequence"/>
</dbReference>
<dbReference type="EMBL" id="FWXZ01000005">
    <property type="protein sequence ID" value="SMC76946.1"/>
    <property type="molecule type" value="Genomic_DNA"/>
</dbReference>
<evidence type="ECO:0000313" key="2">
    <source>
        <dbReference type="Proteomes" id="UP000192328"/>
    </source>
</evidence>
<evidence type="ECO:0000313" key="1">
    <source>
        <dbReference type="EMBL" id="SMC76946.1"/>
    </source>
</evidence>
<comment type="caution">
    <text evidence="1">The sequence shown here is derived from an EMBL/GenBank/DDBJ whole genome shotgun (WGS) entry which is preliminary data.</text>
</comment>
<accession>A0AC61PNG9</accession>
<proteinExistence type="predicted"/>
<keyword evidence="2" id="KW-1185">Reference proteome</keyword>